<dbReference type="Proteomes" id="UP001148662">
    <property type="component" value="Unassembled WGS sequence"/>
</dbReference>
<keyword evidence="2" id="KW-1185">Reference proteome</keyword>
<evidence type="ECO:0000313" key="2">
    <source>
        <dbReference type="Proteomes" id="UP001148662"/>
    </source>
</evidence>
<evidence type="ECO:0000313" key="1">
    <source>
        <dbReference type="EMBL" id="KAJ3552560.1"/>
    </source>
</evidence>
<comment type="caution">
    <text evidence="1">The sequence shown here is derived from an EMBL/GenBank/DDBJ whole genome shotgun (WGS) entry which is preliminary data.</text>
</comment>
<reference evidence="1" key="1">
    <citation type="submission" date="2022-07" db="EMBL/GenBank/DDBJ databases">
        <title>Genome Sequence of Phlebia brevispora.</title>
        <authorList>
            <person name="Buettner E."/>
        </authorList>
    </citation>
    <scope>NUCLEOTIDE SEQUENCE</scope>
    <source>
        <strain evidence="1">MPL23</strain>
    </source>
</reference>
<dbReference type="EMBL" id="JANHOG010000646">
    <property type="protein sequence ID" value="KAJ3552560.1"/>
    <property type="molecule type" value="Genomic_DNA"/>
</dbReference>
<proteinExistence type="predicted"/>
<sequence>MDSINLYKPLPVDDELGDAGSVSTRNATPRTNWHARTRNWLLIFETSVLFFVLLAWTWSRRGTQTCQLLYSPAQEAVRYKVVQWIEEVRTTTIYRGEPSEEVDQAWEDLYNDFGISQIPEWQADLLPNPTLPFPDDPKNYIIQLSVFHQMHCLNIIRKALRPEHYIDPITGDLGIIKQDMLRMHLNHCVDSLRQHLMCAGDISPVVWQWNDQDDRAHINMDVLHTCRDFDMIVDWAKAHKSQDHFNTPEAEYLMIADTDSQHRYQRFEAESERISVCSYSDKVDSGLHHHKEWRAVIAICAECQASDQQAEKMNLSNVIMLMSSVVSSGFRASSYALISNYYNCQTFGEQAEKDSGDDRELHCDSFVRVKDDGYLRLGDFSVFDLAVYVGSKSCVLNPRIRIHNTSASMTLKSISKSLADARPVFGQGMNNGADSRAAFHSFDLSAKDEPICDLEPATYSAPTRRADHYTRVRDWLLAIETILLITGSVLWLQSARSHVPAKHTCQLLYSPAEEVVEYEVKQWQAGIWEPTIYEGKPSDKLDRVWSDLYNDFGVSQIPQWQADLLPNPTAPFDENPEYCVMQLTVFHQLHCLNTIRKALRPEHYVNPVTGDLDGIKKNDLRPHIDHCVDSLRQGIMCAADISPIVWHWSDADQGNIINLDIVHSCRNYDSVVTWAKEHRAQYHFNQTGHKVA</sequence>
<gene>
    <name evidence="1" type="ORF">NM688_g4090</name>
</gene>
<protein>
    <submittedName>
        <fullName evidence="1">Uncharacterized protein</fullName>
    </submittedName>
</protein>
<name>A0ACC1T3W9_9APHY</name>
<organism evidence="1 2">
    <name type="scientific">Phlebia brevispora</name>
    <dbReference type="NCBI Taxonomy" id="194682"/>
    <lineage>
        <taxon>Eukaryota</taxon>
        <taxon>Fungi</taxon>
        <taxon>Dikarya</taxon>
        <taxon>Basidiomycota</taxon>
        <taxon>Agaricomycotina</taxon>
        <taxon>Agaricomycetes</taxon>
        <taxon>Polyporales</taxon>
        <taxon>Meruliaceae</taxon>
        <taxon>Phlebia</taxon>
    </lineage>
</organism>
<accession>A0ACC1T3W9</accession>